<evidence type="ECO:0000256" key="1">
    <source>
        <dbReference type="ARBA" id="ARBA00022690"/>
    </source>
</evidence>
<dbReference type="InParanoid" id="G0N120"/>
<name>G0N120_CAEBE</name>
<dbReference type="InterPro" id="IPR051368">
    <property type="entry name" value="SerProtInhib-TIL_Domain"/>
</dbReference>
<dbReference type="PANTHER" id="PTHR23259:SF68">
    <property type="entry name" value="TIL DOMAIN-CONTAINING PROTEIN"/>
    <property type="match status" value="1"/>
</dbReference>
<feature type="chain" id="PRO_5003404291" description="TIL domain-containing protein" evidence="4">
    <location>
        <begin position="18"/>
        <end position="104"/>
    </location>
</feature>
<keyword evidence="3" id="KW-1015">Disulfide bond</keyword>
<evidence type="ECO:0000256" key="4">
    <source>
        <dbReference type="SAM" id="SignalP"/>
    </source>
</evidence>
<dbReference type="OrthoDB" id="5912264at2759"/>
<accession>G0N120</accession>
<feature type="domain" description="TIL" evidence="5">
    <location>
        <begin position="25"/>
        <end position="78"/>
    </location>
</feature>
<protein>
    <recommendedName>
        <fullName evidence="5">TIL domain-containing protein</fullName>
    </recommendedName>
</protein>
<dbReference type="Proteomes" id="UP000008068">
    <property type="component" value="Unassembled WGS sequence"/>
</dbReference>
<dbReference type="GO" id="GO:0004867">
    <property type="term" value="F:serine-type endopeptidase inhibitor activity"/>
    <property type="evidence" value="ECO:0007669"/>
    <property type="project" value="UniProtKB-KW"/>
</dbReference>
<reference evidence="7" key="1">
    <citation type="submission" date="2011-07" db="EMBL/GenBank/DDBJ databases">
        <authorList>
            <consortium name="Caenorhabditis brenneri Sequencing and Analysis Consortium"/>
            <person name="Wilson R.K."/>
        </authorList>
    </citation>
    <scope>NUCLEOTIDE SEQUENCE [LARGE SCALE GENOMIC DNA]</scope>
    <source>
        <strain evidence="7">PB2801</strain>
    </source>
</reference>
<dbReference type="PANTHER" id="PTHR23259">
    <property type="entry name" value="RIDDLE"/>
    <property type="match status" value="1"/>
</dbReference>
<dbReference type="STRING" id="135651.G0N120"/>
<evidence type="ECO:0000313" key="7">
    <source>
        <dbReference type="Proteomes" id="UP000008068"/>
    </source>
</evidence>
<gene>
    <name evidence="6" type="ORF">CAEBREN_10277</name>
</gene>
<dbReference type="InterPro" id="IPR002919">
    <property type="entry name" value="TIL_dom"/>
</dbReference>
<keyword evidence="4" id="KW-0732">Signal</keyword>
<dbReference type="AlphaFoldDB" id="G0N120"/>
<dbReference type="eggNOG" id="ENOG502SXF4">
    <property type="taxonomic scope" value="Eukaryota"/>
</dbReference>
<keyword evidence="1" id="KW-0646">Protease inhibitor</keyword>
<dbReference type="HOGENOM" id="CLU_156801_2_0_1"/>
<keyword evidence="7" id="KW-1185">Reference proteome</keyword>
<feature type="signal peptide" evidence="4">
    <location>
        <begin position="1"/>
        <end position="17"/>
    </location>
</feature>
<organism evidence="7">
    <name type="scientific">Caenorhabditis brenneri</name>
    <name type="common">Nematode worm</name>
    <dbReference type="NCBI Taxonomy" id="135651"/>
    <lineage>
        <taxon>Eukaryota</taxon>
        <taxon>Metazoa</taxon>
        <taxon>Ecdysozoa</taxon>
        <taxon>Nematoda</taxon>
        <taxon>Chromadorea</taxon>
        <taxon>Rhabditida</taxon>
        <taxon>Rhabditina</taxon>
        <taxon>Rhabditomorpha</taxon>
        <taxon>Rhabditoidea</taxon>
        <taxon>Rhabditidae</taxon>
        <taxon>Peloderinae</taxon>
        <taxon>Caenorhabditis</taxon>
    </lineage>
</organism>
<dbReference type="Pfam" id="PF01826">
    <property type="entry name" value="TIL"/>
    <property type="match status" value="1"/>
</dbReference>
<dbReference type="CDD" id="cd19941">
    <property type="entry name" value="TIL"/>
    <property type="match status" value="1"/>
</dbReference>
<proteinExistence type="predicted"/>
<dbReference type="InterPro" id="IPR036084">
    <property type="entry name" value="Ser_inhib-like_sf"/>
</dbReference>
<dbReference type="OMA" id="DQCEVAR"/>
<dbReference type="EMBL" id="GL379826">
    <property type="protein sequence ID" value="EGT49957.1"/>
    <property type="molecule type" value="Genomic_DNA"/>
</dbReference>
<evidence type="ECO:0000313" key="6">
    <source>
        <dbReference type="EMBL" id="EGT49957.1"/>
    </source>
</evidence>
<evidence type="ECO:0000256" key="3">
    <source>
        <dbReference type="ARBA" id="ARBA00023157"/>
    </source>
</evidence>
<evidence type="ECO:0000259" key="5">
    <source>
        <dbReference type="Pfam" id="PF01826"/>
    </source>
</evidence>
<sequence length="104" mass="11270">MMKTALLLLLVLAAAQAQLPAVKVCKDNETFKTCGSACEPSCDVPNPEHCIFQCVVGCQCDKGFFRRSDKACVTKDQCEVARNKRAPVAAILFYGPVIMNSNGK</sequence>
<evidence type="ECO:0000256" key="2">
    <source>
        <dbReference type="ARBA" id="ARBA00022900"/>
    </source>
</evidence>
<dbReference type="Gene3D" id="2.10.25.10">
    <property type="entry name" value="Laminin"/>
    <property type="match status" value="1"/>
</dbReference>
<dbReference type="SUPFAM" id="SSF57567">
    <property type="entry name" value="Serine protease inhibitors"/>
    <property type="match status" value="1"/>
</dbReference>
<keyword evidence="2" id="KW-0722">Serine protease inhibitor</keyword>